<evidence type="ECO:0000259" key="11">
    <source>
        <dbReference type="PROSITE" id="PS50093"/>
    </source>
</evidence>
<keyword evidence="4" id="KW-0677">Repeat</keyword>
<dbReference type="PROSITE" id="PS50095">
    <property type="entry name" value="PLAT"/>
    <property type="match status" value="1"/>
</dbReference>
<keyword evidence="3 9" id="KW-0812">Transmembrane</keyword>
<dbReference type="InterPro" id="IPR002859">
    <property type="entry name" value="PKD/REJ-like"/>
</dbReference>
<dbReference type="CDD" id="cd00041">
    <property type="entry name" value="CUB"/>
    <property type="match status" value="1"/>
</dbReference>
<feature type="domain" description="REJ" evidence="13">
    <location>
        <begin position="491"/>
        <end position="796"/>
    </location>
</feature>
<dbReference type="PROSITE" id="PS50093">
    <property type="entry name" value="PKD"/>
    <property type="match status" value="1"/>
</dbReference>
<dbReference type="Gene3D" id="2.60.120.260">
    <property type="entry name" value="Galactose-binding domain-like"/>
    <property type="match status" value="1"/>
</dbReference>
<proteinExistence type="inferred from homology"/>
<comment type="similarity">
    <text evidence="2">Belongs to the polycystin family.</text>
</comment>
<feature type="domain" description="PLAT" evidence="12">
    <location>
        <begin position="1326"/>
        <end position="1443"/>
    </location>
</feature>
<evidence type="ECO:0000256" key="1">
    <source>
        <dbReference type="ARBA" id="ARBA00004141"/>
    </source>
</evidence>
<evidence type="ECO:0000313" key="15">
    <source>
        <dbReference type="RefSeq" id="XP_032812626.1"/>
    </source>
</evidence>
<comment type="caution">
    <text evidence="8">Lacks conserved residue(s) required for the propagation of feature annotation.</text>
</comment>
<evidence type="ECO:0000256" key="5">
    <source>
        <dbReference type="ARBA" id="ARBA00022989"/>
    </source>
</evidence>
<dbReference type="SUPFAM" id="SSF49723">
    <property type="entry name" value="Lipase/lipooxygenase domain (PLAT/LH2 domain)"/>
    <property type="match status" value="1"/>
</dbReference>
<dbReference type="PROSITE" id="PS51111">
    <property type="entry name" value="REJ"/>
    <property type="match status" value="1"/>
</dbReference>
<dbReference type="InterPro" id="IPR035914">
    <property type="entry name" value="Sperma_CUB_dom_sf"/>
</dbReference>
<evidence type="ECO:0000256" key="2">
    <source>
        <dbReference type="ARBA" id="ARBA00007200"/>
    </source>
</evidence>
<dbReference type="PANTHER" id="PTHR46730:SF1">
    <property type="entry name" value="PLAT DOMAIN-CONTAINING PROTEIN"/>
    <property type="match status" value="1"/>
</dbReference>
<dbReference type="InterPro" id="IPR000434">
    <property type="entry name" value="PC1"/>
</dbReference>
<dbReference type="InterPro" id="IPR008979">
    <property type="entry name" value="Galactose-bd-like_sf"/>
</dbReference>
<dbReference type="Proteomes" id="UP001318040">
    <property type="component" value="Chromosome 18"/>
</dbReference>
<evidence type="ECO:0000256" key="4">
    <source>
        <dbReference type="ARBA" id="ARBA00022737"/>
    </source>
</evidence>
<sequence length="1684" mass="186743">MCPKVQGKSSSGVSTTTLEGFITSDNYPSPYPKHYDRTWTISGPSMSIVTVNVLDVELNAQSDNIYIYETNTNPQLGILQVYSYRSYQNTLIIRFTGGNHPTQRGLYANYTIITLLLEDDDTRPIGLESGVIPDSLITASSTSGSTFTAQKARLNSTLGYWRPQTLNANEYLQILFEARLSVTGLILQGAVPQVASLNKLTPGWVTAINIAIMDPGTSAWKDTNTIYFTGIDNYQDPKTILFTNPLQCTGIRIKPTNWQSDIALRVEVLSRTSRANATKMTCVASNTNMIVTLMAENVYMGFACYLWDLGDGHTVAYGAEFCKRLWPNVATVNEYASETLTFSYTYSSFGKYSIQLQEITGFSRSSYNTTLYLNSYGCIPYTLIIGGETANKPKTQFLKVPEQLDVMATLNMSCLLKYENIQYIWSITNQQNGNIRAVNGNNNSLQHFNPFYFTQGTFLIQVTVNLQPLGLQNLVDNMTLIVNATSLQVQITGGDTRTVGNGADVQVDASLSYDPDDPSQSNSGIAFNWRCTKVSYDNKLTLCTYVVLGSGIISIPQAELQTNSVLQVEVTATKDIRVANKTQVIHVIEGNPLDIYISCEYICIQTVTTTEPLVLSVECVNCNDDTVSYQWELMSRNNIVSNFAAMTSTGTEDGGLVVLEDMLEIGEEYQIKVRVGTASRAAAEATYAFSTSIPQSNGTCTCDPESGFAAMTLFQLSCSGWTSKSQQQLTYTFKAVSNHTEFLLYSSQLSQTPSLLLPVGDLDNQGTLDLRASVCNSAAACASAPIHVLVTRPPVDLLVNNTHAMLASGGTIQLMVQHSNPIVSTFISITTAALKDIASEYDVTQLTAALVKAMGSTNMSLNSANAILQYTRDLSQMAEYFTNDDQTVLLGRITNALESMDSLTTGKRSVMKVTKDAFSVCTAVIEKMLAEQSSLDRNRTKRSSAYTQASTFFDSVYQTMLLLGALQNKKSEPGEKAVGLSSRSVSTTTQKVTGHKLFNSSWETQDGSSASLFPLNDTKPSITPTMKMNVQISAFKENPFAWNKDSPVNSSVVSLQVSGEDKNVNMFTLMTVSNNKISGSKVNFFVETNNVSACKSFIVKDGGFAIILDISNSRDVNGRLELYLRYNQAPVVDLPEFDFHFVMESREAARNKERHEGTGDSVIRTQTSFFIPGNETNAGIYYILLKNTGNETAGNATNVKVRIRTTACKVWDDVNGQWNYDLAQVHPNSTMNSTVCVVGGGHKATTTNAGRERVFVAAEVLAPNTINFSTVFTKFDLVSNGAVFAAVIVIILLYLIMLLWARKADIKDNEKNRMFFLFDVDDENQCLLVLRVATAKRQDAGTRCRVCFTLYFREFDTGIRELAHPEIKEFKRDSIYNFLFSVPKNYGYPLDVKLWLKDADSFDCLFVSEISVLDLEKQQVHFFCVNSMESSEMIIGHYGKIFQVKNDHFSFNNSWMVHEALKGNFSEGHLWFSVFFRPFKTNFSRVQRISCCVTLLFLMMIANAMWFGKKQAANQAGGGVTVGPLSLTDVLISLLSSLVEVPLSLVVVLIFRNSRSESERPPGQKSSWKGPWPGGCRFVGWCLIVLTVLSSGFFTILYSMEWGSEKANRWLVRFLFTFVLSVILIQPMKNIVFAVGRVLMWKKNEKYQADEILKPYTESYEIMDSVGKEKLQTSNVQGKDLQSL</sequence>
<dbReference type="KEGG" id="pmrn:116943676"/>
<feature type="transmembrane region" description="Helical" evidence="9">
    <location>
        <begin position="1610"/>
        <end position="1636"/>
    </location>
</feature>
<protein>
    <submittedName>
        <fullName evidence="15 16">Polycystic kidney disease protein 1-like 2</fullName>
    </submittedName>
</protein>
<evidence type="ECO:0000259" key="12">
    <source>
        <dbReference type="PROSITE" id="PS50095"/>
    </source>
</evidence>
<dbReference type="GO" id="GO:0006816">
    <property type="term" value="P:calcium ion transport"/>
    <property type="evidence" value="ECO:0007669"/>
    <property type="project" value="TreeGrafter"/>
</dbReference>
<evidence type="ECO:0000256" key="6">
    <source>
        <dbReference type="ARBA" id="ARBA00023136"/>
    </source>
</evidence>
<feature type="domain" description="PKD" evidence="11">
    <location>
        <begin position="305"/>
        <end position="356"/>
    </location>
</feature>
<evidence type="ECO:0000256" key="3">
    <source>
        <dbReference type="ARBA" id="ARBA00022692"/>
    </source>
</evidence>
<dbReference type="InterPro" id="IPR035986">
    <property type="entry name" value="PKD_dom_sf"/>
</dbReference>
<keyword evidence="14" id="KW-1185">Reference proteome</keyword>
<evidence type="ECO:0000259" key="13">
    <source>
        <dbReference type="PROSITE" id="PS51111"/>
    </source>
</evidence>
<dbReference type="SUPFAM" id="SSF49299">
    <property type="entry name" value="PKD domain"/>
    <property type="match status" value="1"/>
</dbReference>
<dbReference type="PROSITE" id="PS50022">
    <property type="entry name" value="FA58C_3"/>
    <property type="match status" value="1"/>
</dbReference>
<evidence type="ECO:0000256" key="9">
    <source>
        <dbReference type="SAM" id="Phobius"/>
    </source>
</evidence>
<feature type="transmembrane region" description="Helical" evidence="9">
    <location>
        <begin position="1489"/>
        <end position="1507"/>
    </location>
</feature>
<evidence type="ECO:0000256" key="8">
    <source>
        <dbReference type="PROSITE-ProRule" id="PRU00152"/>
    </source>
</evidence>
<evidence type="ECO:0000256" key="7">
    <source>
        <dbReference type="ARBA" id="ARBA00023157"/>
    </source>
</evidence>
<dbReference type="InterPro" id="IPR036392">
    <property type="entry name" value="PLAT/LH2_dom_sf"/>
</dbReference>
<reference evidence="15 16" key="1">
    <citation type="submission" date="2025-04" db="UniProtKB">
        <authorList>
            <consortium name="RefSeq"/>
        </authorList>
    </citation>
    <scope>IDENTIFICATION</scope>
    <source>
        <tissue evidence="15 16">Sperm</tissue>
    </source>
</reference>
<dbReference type="Pfam" id="PF00754">
    <property type="entry name" value="F5_F8_type_C"/>
    <property type="match status" value="1"/>
</dbReference>
<evidence type="ECO:0000313" key="16">
    <source>
        <dbReference type="RefSeq" id="XP_032812627.1"/>
    </source>
</evidence>
<dbReference type="GO" id="GO:0005261">
    <property type="term" value="F:monoatomic cation channel activity"/>
    <property type="evidence" value="ECO:0007669"/>
    <property type="project" value="TreeGrafter"/>
</dbReference>
<dbReference type="InterPro" id="IPR001024">
    <property type="entry name" value="PLAT/LH2_dom"/>
</dbReference>
<dbReference type="PANTHER" id="PTHR46730">
    <property type="entry name" value="POLYCYSTIN-1"/>
    <property type="match status" value="1"/>
</dbReference>
<organism evidence="14 16">
    <name type="scientific">Petromyzon marinus</name>
    <name type="common">Sea lamprey</name>
    <dbReference type="NCBI Taxonomy" id="7757"/>
    <lineage>
        <taxon>Eukaryota</taxon>
        <taxon>Metazoa</taxon>
        <taxon>Chordata</taxon>
        <taxon>Craniata</taxon>
        <taxon>Vertebrata</taxon>
        <taxon>Cyclostomata</taxon>
        <taxon>Hyperoartia</taxon>
        <taxon>Petromyzontiformes</taxon>
        <taxon>Petromyzontidae</taxon>
        <taxon>Petromyzon</taxon>
    </lineage>
</organism>
<keyword evidence="5 9" id="KW-1133">Transmembrane helix</keyword>
<comment type="subcellular location">
    <subcellularLocation>
        <location evidence="1">Membrane</location>
        <topology evidence="1">Multi-pass membrane protein</topology>
    </subcellularLocation>
</comment>
<dbReference type="GO" id="GO:0005886">
    <property type="term" value="C:plasma membrane"/>
    <property type="evidence" value="ECO:0007669"/>
    <property type="project" value="TreeGrafter"/>
</dbReference>
<name>A0AAJ7T9M3_PETMA</name>
<dbReference type="InterPro" id="IPR000859">
    <property type="entry name" value="CUB_dom"/>
</dbReference>
<dbReference type="Pfam" id="PF02010">
    <property type="entry name" value="REJ"/>
    <property type="match status" value="1"/>
</dbReference>
<dbReference type="Pfam" id="PF00431">
    <property type="entry name" value="CUB"/>
    <property type="match status" value="1"/>
</dbReference>
<accession>A0AAJ7T9M3</accession>
<dbReference type="RefSeq" id="XP_032812626.1">
    <property type="nucleotide sequence ID" value="XM_032956735.1"/>
</dbReference>
<dbReference type="SMART" id="SM00042">
    <property type="entry name" value="CUB"/>
    <property type="match status" value="1"/>
</dbReference>
<feature type="transmembrane region" description="Helical" evidence="9">
    <location>
        <begin position="1578"/>
        <end position="1598"/>
    </location>
</feature>
<dbReference type="SUPFAM" id="SSF49785">
    <property type="entry name" value="Galactose-binding domain-like"/>
    <property type="match status" value="1"/>
</dbReference>
<keyword evidence="6 9" id="KW-0472">Membrane</keyword>
<feature type="domain" description="F5/8 type C" evidence="10">
    <location>
        <begin position="120"/>
        <end position="271"/>
    </location>
</feature>
<feature type="transmembrane region" description="Helical" evidence="9">
    <location>
        <begin position="1282"/>
        <end position="1301"/>
    </location>
</feature>
<gene>
    <name evidence="15 16" type="primary">LOC116943676</name>
</gene>
<dbReference type="PRINTS" id="PR00500">
    <property type="entry name" value="POLYCYSTIN1"/>
</dbReference>
<dbReference type="InterPro" id="IPR014010">
    <property type="entry name" value="REJ_dom"/>
</dbReference>
<dbReference type="RefSeq" id="XP_032812627.1">
    <property type="nucleotide sequence ID" value="XM_032956736.1"/>
</dbReference>
<feature type="transmembrane region" description="Helical" evidence="9">
    <location>
        <begin position="1527"/>
        <end position="1551"/>
    </location>
</feature>
<dbReference type="SUPFAM" id="SSF49854">
    <property type="entry name" value="Spermadhesin, CUB domain"/>
    <property type="match status" value="1"/>
</dbReference>
<evidence type="ECO:0000259" key="10">
    <source>
        <dbReference type="PROSITE" id="PS50022"/>
    </source>
</evidence>
<dbReference type="Gene3D" id="2.60.60.20">
    <property type="entry name" value="PLAT/LH2 domain"/>
    <property type="match status" value="1"/>
</dbReference>
<keyword evidence="7" id="KW-1015">Disulfide bond</keyword>
<dbReference type="InterPro" id="IPR000601">
    <property type="entry name" value="PKD_dom"/>
</dbReference>
<dbReference type="InterPro" id="IPR000421">
    <property type="entry name" value="FA58C"/>
</dbReference>
<dbReference type="Pfam" id="PF01477">
    <property type="entry name" value="PLAT"/>
    <property type="match status" value="1"/>
</dbReference>
<evidence type="ECO:0000313" key="14">
    <source>
        <dbReference type="Proteomes" id="UP001318040"/>
    </source>
</evidence>
<dbReference type="Gene3D" id="2.60.120.290">
    <property type="entry name" value="Spermadhesin, CUB domain"/>
    <property type="match status" value="1"/>
</dbReference>